<dbReference type="Pfam" id="PF00158">
    <property type="entry name" value="Sigma54_activat"/>
    <property type="match status" value="1"/>
</dbReference>
<evidence type="ECO:0000313" key="8">
    <source>
        <dbReference type="Proteomes" id="UP000031563"/>
    </source>
</evidence>
<dbReference type="CDD" id="cd00009">
    <property type="entry name" value="AAA"/>
    <property type="match status" value="1"/>
</dbReference>
<dbReference type="InterPro" id="IPR002078">
    <property type="entry name" value="Sigma_54_int"/>
</dbReference>
<dbReference type="Gene3D" id="1.10.8.60">
    <property type="match status" value="1"/>
</dbReference>
<dbReference type="Gene3D" id="3.40.50.300">
    <property type="entry name" value="P-loop containing nucleotide triphosphate hydrolases"/>
    <property type="match status" value="1"/>
</dbReference>
<protein>
    <submittedName>
        <fullName evidence="7">Response regulator of zinc sigma-54-dependent two-component system</fullName>
    </submittedName>
</protein>
<dbReference type="Gene3D" id="3.30.450.20">
    <property type="entry name" value="PAS domain"/>
    <property type="match status" value="2"/>
</dbReference>
<dbReference type="SMART" id="SM00382">
    <property type="entry name" value="AAA"/>
    <property type="match status" value="1"/>
</dbReference>
<dbReference type="RefSeq" id="WP_082090171.1">
    <property type="nucleotide sequence ID" value="NZ_JWIR02000040.1"/>
</dbReference>
<dbReference type="SMART" id="SM00091">
    <property type="entry name" value="PAS"/>
    <property type="match status" value="2"/>
</dbReference>
<dbReference type="SUPFAM" id="SSF54631">
    <property type="entry name" value="CBS-domain pair"/>
    <property type="match status" value="1"/>
</dbReference>
<name>A0A0F5I1W5_BACTR</name>
<evidence type="ECO:0000256" key="1">
    <source>
        <dbReference type="ARBA" id="ARBA00022741"/>
    </source>
</evidence>
<dbReference type="SUPFAM" id="SSF46689">
    <property type="entry name" value="Homeodomain-like"/>
    <property type="match status" value="1"/>
</dbReference>
<dbReference type="InterPro" id="IPR009057">
    <property type="entry name" value="Homeodomain-like_sf"/>
</dbReference>
<keyword evidence="4" id="KW-0238">DNA-binding</keyword>
<dbReference type="InterPro" id="IPR025943">
    <property type="entry name" value="Sigma_54_int_dom_ATP-bd_2"/>
</dbReference>
<dbReference type="Pfam" id="PF13426">
    <property type="entry name" value="PAS_9"/>
    <property type="match status" value="2"/>
</dbReference>
<dbReference type="InterPro" id="IPR046342">
    <property type="entry name" value="CBS_dom_sf"/>
</dbReference>
<dbReference type="PROSITE" id="PS00688">
    <property type="entry name" value="SIGMA54_INTERACT_3"/>
    <property type="match status" value="1"/>
</dbReference>
<keyword evidence="8" id="KW-1185">Reference proteome</keyword>
<dbReference type="Gene3D" id="1.10.10.60">
    <property type="entry name" value="Homeodomain-like"/>
    <property type="match status" value="1"/>
</dbReference>
<dbReference type="STRING" id="1221996.QY95_02264"/>
<feature type="domain" description="Sigma-54 factor interaction" evidence="6">
    <location>
        <begin position="368"/>
        <end position="596"/>
    </location>
</feature>
<dbReference type="PANTHER" id="PTHR32071">
    <property type="entry name" value="TRANSCRIPTIONAL REGULATORY PROTEIN"/>
    <property type="match status" value="1"/>
</dbReference>
<dbReference type="EMBL" id="JWIR02000040">
    <property type="protein sequence ID" value="KKB39634.1"/>
    <property type="molecule type" value="Genomic_DNA"/>
</dbReference>
<dbReference type="InterPro" id="IPR025662">
    <property type="entry name" value="Sigma_54_int_dom_ATP-bd_1"/>
</dbReference>
<comment type="caution">
    <text evidence="7">The sequence shown here is derived from an EMBL/GenBank/DDBJ whole genome shotgun (WGS) entry which is preliminary data.</text>
</comment>
<evidence type="ECO:0000313" key="7">
    <source>
        <dbReference type="EMBL" id="KKB39634.1"/>
    </source>
</evidence>
<dbReference type="GO" id="GO:0006355">
    <property type="term" value="P:regulation of DNA-templated transcription"/>
    <property type="evidence" value="ECO:0007669"/>
    <property type="project" value="InterPro"/>
</dbReference>
<keyword evidence="3" id="KW-0805">Transcription regulation</keyword>
<dbReference type="AlphaFoldDB" id="A0A0F5I1W5"/>
<accession>A0A0F5I1W5</accession>
<evidence type="ECO:0000256" key="2">
    <source>
        <dbReference type="ARBA" id="ARBA00022840"/>
    </source>
</evidence>
<dbReference type="PROSITE" id="PS00676">
    <property type="entry name" value="SIGMA54_INTERACT_2"/>
    <property type="match status" value="1"/>
</dbReference>
<keyword evidence="5" id="KW-0804">Transcription</keyword>
<keyword evidence="1" id="KW-0547">Nucleotide-binding</keyword>
<dbReference type="GO" id="GO:0003677">
    <property type="term" value="F:DNA binding"/>
    <property type="evidence" value="ECO:0007669"/>
    <property type="project" value="UniProtKB-KW"/>
</dbReference>
<gene>
    <name evidence="7" type="ORF">QY95_02264</name>
</gene>
<evidence type="ECO:0000259" key="6">
    <source>
        <dbReference type="PROSITE" id="PS50045"/>
    </source>
</evidence>
<evidence type="ECO:0000256" key="4">
    <source>
        <dbReference type="ARBA" id="ARBA00023125"/>
    </source>
</evidence>
<dbReference type="InterPro" id="IPR003593">
    <property type="entry name" value="AAA+_ATPase"/>
</dbReference>
<dbReference type="OrthoDB" id="9771372at2"/>
<dbReference type="Proteomes" id="UP000031563">
    <property type="component" value="Unassembled WGS sequence"/>
</dbReference>
<dbReference type="FunFam" id="3.40.50.300:FF:000006">
    <property type="entry name" value="DNA-binding transcriptional regulator NtrC"/>
    <property type="match status" value="1"/>
</dbReference>
<dbReference type="Pfam" id="PF25601">
    <property type="entry name" value="AAA_lid_14"/>
    <property type="match status" value="1"/>
</dbReference>
<proteinExistence type="predicted"/>
<dbReference type="PROSITE" id="PS50045">
    <property type="entry name" value="SIGMA54_INTERACT_4"/>
    <property type="match status" value="1"/>
</dbReference>
<dbReference type="SUPFAM" id="SSF55785">
    <property type="entry name" value="PYP-like sensor domain (PAS domain)"/>
    <property type="match status" value="2"/>
</dbReference>
<dbReference type="PROSITE" id="PS00675">
    <property type="entry name" value="SIGMA54_INTERACT_1"/>
    <property type="match status" value="1"/>
</dbReference>
<dbReference type="SUPFAM" id="SSF52540">
    <property type="entry name" value="P-loop containing nucleoside triphosphate hydrolases"/>
    <property type="match status" value="1"/>
</dbReference>
<keyword evidence="2" id="KW-0067">ATP-binding</keyword>
<sequence length="676" mass="76570">MRWKWQEVLQTLPSKLLAGATIQEAANLFAEQESSVLFIYEKEVIVGYITLTSLMKQIKNGSSLDRAANYETDILFVKEAGWVEVCYNCEIIVGVNEQNKAVGYITVQEAKSQLARRQLDFLNHSLDSAQIGIITTNEAFEVNFMNETASQILGLSSSILNGRNYRNILSTSVNWESILAGDVLFGVDSMFNFKKITGHFSPIYHNGRVRGVVHLFYLQEHLKRTVGELEFVRGISEELQAIYTASNEQIMVVQPSGEITSITGTFLDSFWRPYSKEELIGQNVYDLQEKGLVEPNVVDHCLRERERVSLPQRNRQQTSILSTAVPVLKEGKLEKVIVLSRDISLEKAEQQKTHESEGRLTPDGVKKLVYRSEEMKELVEQLKEVAETESTVLISGESGVGKEVVASHIHEFSRRAKGPFITVNCGAIPENLLESELFGHEKGAFTGADTRKIGLFEAADGGTIFLDEIAELPLHMQVKLLRVLQEKEIVRIGSFRPIKVDVRVLAATNKNLRKMVAEQTFRDDLFYRLHVIPLRVQPLRKRKSDIMPLALSFLEELNQMYNRSKKLSREGLELLETYQWPGNIRELQNVMERLVVIGRREIISEDDVFRAIWDTEAEGTEPLTVRGLLPLKQAIQEVEDQLIRLAIGKYKTATKAAEALEVSVSTISRRMRKSAD</sequence>
<evidence type="ECO:0000256" key="3">
    <source>
        <dbReference type="ARBA" id="ARBA00023015"/>
    </source>
</evidence>
<reference evidence="7" key="1">
    <citation type="submission" date="2015-02" db="EMBL/GenBank/DDBJ databases">
        <title>Genome Assembly of Bacillaceae bacterium MTCC 8252.</title>
        <authorList>
            <person name="Verma A."/>
            <person name="Khatri I."/>
            <person name="Mual P."/>
            <person name="Subramanian S."/>
            <person name="Krishnamurthi S."/>
        </authorList>
    </citation>
    <scope>NUCLEOTIDE SEQUENCE [LARGE SCALE GENOMIC DNA]</scope>
    <source>
        <strain evidence="7">MTCC 8252</strain>
    </source>
</reference>
<dbReference type="InterPro" id="IPR058031">
    <property type="entry name" value="AAA_lid_NorR"/>
</dbReference>
<dbReference type="InterPro" id="IPR035965">
    <property type="entry name" value="PAS-like_dom_sf"/>
</dbReference>
<dbReference type="InterPro" id="IPR025944">
    <property type="entry name" value="Sigma_54_int_dom_CS"/>
</dbReference>
<evidence type="ECO:0000256" key="5">
    <source>
        <dbReference type="ARBA" id="ARBA00023163"/>
    </source>
</evidence>
<dbReference type="GO" id="GO:0005524">
    <property type="term" value="F:ATP binding"/>
    <property type="evidence" value="ECO:0007669"/>
    <property type="project" value="UniProtKB-KW"/>
</dbReference>
<dbReference type="InterPro" id="IPR000014">
    <property type="entry name" value="PAS"/>
</dbReference>
<organism evidence="7 8">
    <name type="scientific">Bacillus thermotolerans</name>
    <name type="common">Quasibacillus thermotolerans</name>
    <dbReference type="NCBI Taxonomy" id="1221996"/>
    <lineage>
        <taxon>Bacteria</taxon>
        <taxon>Bacillati</taxon>
        <taxon>Bacillota</taxon>
        <taxon>Bacilli</taxon>
        <taxon>Bacillales</taxon>
        <taxon>Bacillaceae</taxon>
        <taxon>Bacillus</taxon>
    </lineage>
</organism>
<dbReference type="InterPro" id="IPR027417">
    <property type="entry name" value="P-loop_NTPase"/>
</dbReference>
<dbReference type="PANTHER" id="PTHR32071:SF121">
    <property type="entry name" value="SIGMA L-DEPENDENT TRANSCRIPTIONAL REGULATOR YQIR-RELATED"/>
    <property type="match status" value="1"/>
</dbReference>